<dbReference type="AlphaFoldDB" id="E9HET6"/>
<accession>E9HET6</accession>
<dbReference type="Proteomes" id="UP000000305">
    <property type="component" value="Unassembled WGS sequence"/>
</dbReference>
<proteinExistence type="predicted"/>
<reference evidence="1 2" key="1">
    <citation type="journal article" date="2011" name="Science">
        <title>The ecoresponsive genome of Daphnia pulex.</title>
        <authorList>
            <person name="Colbourne J.K."/>
            <person name="Pfrender M.E."/>
            <person name="Gilbert D."/>
            <person name="Thomas W.K."/>
            <person name="Tucker A."/>
            <person name="Oakley T.H."/>
            <person name="Tokishita S."/>
            <person name="Aerts A."/>
            <person name="Arnold G.J."/>
            <person name="Basu M.K."/>
            <person name="Bauer D.J."/>
            <person name="Caceres C.E."/>
            <person name="Carmel L."/>
            <person name="Casola C."/>
            <person name="Choi J.H."/>
            <person name="Detter J.C."/>
            <person name="Dong Q."/>
            <person name="Dusheyko S."/>
            <person name="Eads B.D."/>
            <person name="Frohlich T."/>
            <person name="Geiler-Samerotte K.A."/>
            <person name="Gerlach D."/>
            <person name="Hatcher P."/>
            <person name="Jogdeo S."/>
            <person name="Krijgsveld J."/>
            <person name="Kriventseva E.V."/>
            <person name="Kultz D."/>
            <person name="Laforsch C."/>
            <person name="Lindquist E."/>
            <person name="Lopez J."/>
            <person name="Manak J.R."/>
            <person name="Muller J."/>
            <person name="Pangilinan J."/>
            <person name="Patwardhan R.P."/>
            <person name="Pitluck S."/>
            <person name="Pritham E.J."/>
            <person name="Rechtsteiner A."/>
            <person name="Rho M."/>
            <person name="Rogozin I.B."/>
            <person name="Sakarya O."/>
            <person name="Salamov A."/>
            <person name="Schaack S."/>
            <person name="Shapiro H."/>
            <person name="Shiga Y."/>
            <person name="Skalitzky C."/>
            <person name="Smith Z."/>
            <person name="Souvorov A."/>
            <person name="Sung W."/>
            <person name="Tang Z."/>
            <person name="Tsuchiya D."/>
            <person name="Tu H."/>
            <person name="Vos H."/>
            <person name="Wang M."/>
            <person name="Wolf Y.I."/>
            <person name="Yamagata H."/>
            <person name="Yamada T."/>
            <person name="Ye Y."/>
            <person name="Shaw J.R."/>
            <person name="Andrews J."/>
            <person name="Crease T.J."/>
            <person name="Tang H."/>
            <person name="Lucas S.M."/>
            <person name="Robertson H.M."/>
            <person name="Bork P."/>
            <person name="Koonin E.V."/>
            <person name="Zdobnov E.M."/>
            <person name="Grigoriev I.V."/>
            <person name="Lynch M."/>
            <person name="Boore J.L."/>
        </authorList>
    </citation>
    <scope>NUCLEOTIDE SEQUENCE [LARGE SCALE GENOMIC DNA]</scope>
</reference>
<sequence>MKQGEQLLHAYEKVRSDTIPPNMTGNIDFMIYRERYQAVMNQALLENAKENYDLILHPWQKKVLNLLVDQGNRRVLWVWDYDGNSGKSELSKFLMMKRDFQLLSPGRTHDLCSIINPFAKGFIFDCARNSFSGSGIRRINAMYEILEDLKNKFLVSGKYKGCEKITLYNTVIVFANQLPNLDRLSLDRWDFFHTKLG</sequence>
<dbReference type="HOGENOM" id="CLU_1385436_0_0_1"/>
<organism evidence="1 2">
    <name type="scientific">Daphnia pulex</name>
    <name type="common">Water flea</name>
    <dbReference type="NCBI Taxonomy" id="6669"/>
    <lineage>
        <taxon>Eukaryota</taxon>
        <taxon>Metazoa</taxon>
        <taxon>Ecdysozoa</taxon>
        <taxon>Arthropoda</taxon>
        <taxon>Crustacea</taxon>
        <taxon>Branchiopoda</taxon>
        <taxon>Diplostraca</taxon>
        <taxon>Cladocera</taxon>
        <taxon>Anomopoda</taxon>
        <taxon>Daphniidae</taxon>
        <taxon>Daphnia</taxon>
    </lineage>
</organism>
<evidence type="ECO:0000313" key="1">
    <source>
        <dbReference type="EMBL" id="EFX69757.1"/>
    </source>
</evidence>
<gene>
    <name evidence="1" type="ORF">DAPPUDRAFT_328803</name>
</gene>
<name>E9HET6_DAPPU</name>
<dbReference type="OrthoDB" id="1926167at2759"/>
<dbReference type="OMA" id="MIYRERY"/>
<protein>
    <submittedName>
        <fullName evidence="1">Uncharacterized protein</fullName>
    </submittedName>
</protein>
<dbReference type="InParanoid" id="E9HET6"/>
<dbReference type="eggNOG" id="ENOG502RVUJ">
    <property type="taxonomic scope" value="Eukaryota"/>
</dbReference>
<dbReference type="KEGG" id="dpx:DAPPUDRAFT_328803"/>
<dbReference type="EMBL" id="GL732631">
    <property type="protein sequence ID" value="EFX69757.1"/>
    <property type="molecule type" value="Genomic_DNA"/>
</dbReference>
<evidence type="ECO:0000313" key="2">
    <source>
        <dbReference type="Proteomes" id="UP000000305"/>
    </source>
</evidence>
<keyword evidence="2" id="KW-1185">Reference proteome</keyword>